<accession>A0ACD4VLH4</accession>
<reference evidence="1" key="1">
    <citation type="submission" date="2023-03" db="EMBL/GenBank/DDBJ databases">
        <title>Genome sequence of Brevundimonas nasdae SJTX8.</title>
        <authorList>
            <person name="Liang R."/>
        </authorList>
    </citation>
    <scope>NUCLEOTIDE SEQUENCE</scope>
    <source>
        <strain evidence="1">X8</strain>
    </source>
</reference>
<protein>
    <submittedName>
        <fullName evidence="1">Sugar phosphate nucleotidyltransferase</fullName>
    </submittedName>
</protein>
<evidence type="ECO:0000313" key="1">
    <source>
        <dbReference type="EMBL" id="WOB78888.1"/>
    </source>
</evidence>
<keyword evidence="2" id="KW-1185">Reference proteome</keyword>
<dbReference type="Proteomes" id="UP001302493">
    <property type="component" value="Chromosome"/>
</dbReference>
<sequence>MTVLILAAGEPLGENTKPAYPIWLSELEGELLLERQVKAFEKSGPVVFAFRQSDIDAFHLESITRQITGEAALVSIKRETAGAACTALLAISHIDRDAELIVASATDHIDADYGEIIDWFRARGADAGVLTFDSLHPRYSYLKTDAEGWVLEVAEKRPISRRANAGFYWYARGGDFIDSVQQMILKDAEVNGAFYISPSLNELVLRGLKIACWELAAEQYHPLKDRHQIAMLEHALEERARHAQ</sequence>
<name>A0ACD4VLH4_9CAUL</name>
<proteinExistence type="predicted"/>
<gene>
    <name evidence="1" type="ORF">PZA08_01620</name>
</gene>
<organism evidence="1 2">
    <name type="scientific">Brevundimonas nasdae</name>
    <dbReference type="NCBI Taxonomy" id="172043"/>
    <lineage>
        <taxon>Bacteria</taxon>
        <taxon>Pseudomonadati</taxon>
        <taxon>Pseudomonadota</taxon>
        <taxon>Alphaproteobacteria</taxon>
        <taxon>Caulobacterales</taxon>
        <taxon>Caulobacteraceae</taxon>
        <taxon>Brevundimonas</taxon>
    </lineage>
</organism>
<evidence type="ECO:0000313" key="2">
    <source>
        <dbReference type="Proteomes" id="UP001302493"/>
    </source>
</evidence>
<dbReference type="EMBL" id="CP119180">
    <property type="protein sequence ID" value="WOB78888.1"/>
    <property type="molecule type" value="Genomic_DNA"/>
</dbReference>